<dbReference type="PANTHER" id="PTHR23226:SF416">
    <property type="entry name" value="FI01424P"/>
    <property type="match status" value="1"/>
</dbReference>
<evidence type="ECO:0000259" key="8">
    <source>
        <dbReference type="PROSITE" id="PS50157"/>
    </source>
</evidence>
<proteinExistence type="predicted"/>
<dbReference type="InterPro" id="IPR036236">
    <property type="entry name" value="Znf_C2H2_sf"/>
</dbReference>
<dbReference type="Pfam" id="PF00096">
    <property type="entry name" value="zf-C2H2"/>
    <property type="match status" value="4"/>
</dbReference>
<gene>
    <name evidence="10" type="primary">LOC117668269</name>
</gene>
<feature type="domain" description="C2H2-type" evidence="8">
    <location>
        <begin position="420"/>
        <end position="447"/>
    </location>
</feature>
<name>A0ABM3YW65_PANGU</name>
<feature type="domain" description="C2H2-type" evidence="8">
    <location>
        <begin position="181"/>
        <end position="208"/>
    </location>
</feature>
<evidence type="ECO:0000256" key="4">
    <source>
        <dbReference type="ARBA" id="ARBA00022771"/>
    </source>
</evidence>
<evidence type="ECO:0000256" key="2">
    <source>
        <dbReference type="ARBA" id="ARBA00022723"/>
    </source>
</evidence>
<accession>A0ABM3YW65</accession>
<dbReference type="PANTHER" id="PTHR23226">
    <property type="entry name" value="ZINC FINGER AND SCAN DOMAIN-CONTAINING"/>
    <property type="match status" value="1"/>
</dbReference>
<evidence type="ECO:0000256" key="7">
    <source>
        <dbReference type="PROSITE-ProRule" id="PRU00042"/>
    </source>
</evidence>
<dbReference type="RefSeq" id="XP_060540363.1">
    <property type="nucleotide sequence ID" value="XM_060684380.1"/>
</dbReference>
<dbReference type="SUPFAM" id="SSF57667">
    <property type="entry name" value="beta-beta-alpha zinc fingers"/>
    <property type="match status" value="5"/>
</dbReference>
<evidence type="ECO:0000256" key="5">
    <source>
        <dbReference type="ARBA" id="ARBA00022833"/>
    </source>
</evidence>
<dbReference type="SMART" id="SM00355">
    <property type="entry name" value="ZnF_C2H2"/>
    <property type="match status" value="7"/>
</dbReference>
<dbReference type="Proteomes" id="UP001652622">
    <property type="component" value="Unplaced"/>
</dbReference>
<sequence length="484" mass="56446">MLENSRNLAAVGYGQEHKNYQEPSLALFQSEERMLGIQRVHQKTRRSCLKNGRKKSSPDHNKVLPTQQLQPQVGSEKYFGDDKTSRAKFVFSKYCTNQAEEKQYEHQEYVQSISLSSSLVLHHPPYIPETPFALINCVEKFTLNNHLMPDGEDNPYECGKGFSKKQLLILPPENPPMEKRYKCPECGKSFPHRCKLTVHERTHTGEKKNILEMTRQAELNLFLVNIVQTRQKKNNMNVKNVLSISLSSSLVLHHPSYIPETPHASINCVEKLALNNHLMPDGEDNPYECGKGFSKILPPENPPMEKLYKCPECGKTFPHRCKLTVHERMHSGEKPYIWQVCGKSFWQMDHLTRHLRIHTGEKPYTCLHCGRKFNESSDLIIHVRSHTGERPYKYTECDKSFIRKTAFDYHKRIHTGEKPYECLECRKSFGWNSSFMLHKRTYTGERPYQCLECGKTFKNSSHFIYHKRIHTGEKPFKCSDWKEL</sequence>
<feature type="domain" description="C2H2-type" evidence="8">
    <location>
        <begin position="308"/>
        <end position="335"/>
    </location>
</feature>
<dbReference type="InterPro" id="IPR013087">
    <property type="entry name" value="Znf_C2H2_type"/>
</dbReference>
<keyword evidence="9" id="KW-1185">Reference proteome</keyword>
<comment type="subcellular location">
    <subcellularLocation>
        <location evidence="1">Nucleus</location>
    </subcellularLocation>
</comment>
<dbReference type="PROSITE" id="PS00028">
    <property type="entry name" value="ZINC_FINGER_C2H2_1"/>
    <property type="match status" value="4"/>
</dbReference>
<feature type="domain" description="C2H2-type" evidence="8">
    <location>
        <begin position="392"/>
        <end position="419"/>
    </location>
</feature>
<dbReference type="Gene3D" id="3.30.160.60">
    <property type="entry name" value="Classic Zinc Finger"/>
    <property type="match status" value="7"/>
</dbReference>
<feature type="domain" description="C2H2-type" evidence="8">
    <location>
        <begin position="336"/>
        <end position="363"/>
    </location>
</feature>
<feature type="domain" description="C2H2-type" evidence="8">
    <location>
        <begin position="448"/>
        <end position="475"/>
    </location>
</feature>
<keyword evidence="4 7" id="KW-0863">Zinc-finger</keyword>
<evidence type="ECO:0000256" key="3">
    <source>
        <dbReference type="ARBA" id="ARBA00022737"/>
    </source>
</evidence>
<keyword evidence="2" id="KW-0479">Metal-binding</keyword>
<organism evidence="9 10">
    <name type="scientific">Pantherophis guttatus</name>
    <name type="common">Corn snake</name>
    <name type="synonym">Elaphe guttata</name>
    <dbReference type="NCBI Taxonomy" id="94885"/>
    <lineage>
        <taxon>Eukaryota</taxon>
        <taxon>Metazoa</taxon>
        <taxon>Chordata</taxon>
        <taxon>Craniata</taxon>
        <taxon>Vertebrata</taxon>
        <taxon>Euteleostomi</taxon>
        <taxon>Lepidosauria</taxon>
        <taxon>Squamata</taxon>
        <taxon>Bifurcata</taxon>
        <taxon>Unidentata</taxon>
        <taxon>Episquamata</taxon>
        <taxon>Toxicofera</taxon>
        <taxon>Serpentes</taxon>
        <taxon>Colubroidea</taxon>
        <taxon>Colubridae</taxon>
        <taxon>Colubrinae</taxon>
        <taxon>Pantherophis</taxon>
    </lineage>
</organism>
<keyword evidence="3" id="KW-0677">Repeat</keyword>
<evidence type="ECO:0000256" key="1">
    <source>
        <dbReference type="ARBA" id="ARBA00004123"/>
    </source>
</evidence>
<dbReference type="PROSITE" id="PS50157">
    <property type="entry name" value="ZINC_FINGER_C2H2_2"/>
    <property type="match status" value="7"/>
</dbReference>
<feature type="domain" description="C2H2-type" evidence="8">
    <location>
        <begin position="364"/>
        <end position="391"/>
    </location>
</feature>
<evidence type="ECO:0000256" key="6">
    <source>
        <dbReference type="ARBA" id="ARBA00023242"/>
    </source>
</evidence>
<keyword evidence="6" id="KW-0539">Nucleus</keyword>
<dbReference type="GeneID" id="117668269"/>
<evidence type="ECO:0000313" key="9">
    <source>
        <dbReference type="Proteomes" id="UP001652622"/>
    </source>
</evidence>
<evidence type="ECO:0000313" key="10">
    <source>
        <dbReference type="RefSeq" id="XP_060540363.1"/>
    </source>
</evidence>
<reference evidence="10" key="1">
    <citation type="submission" date="2025-08" db="UniProtKB">
        <authorList>
            <consortium name="RefSeq"/>
        </authorList>
    </citation>
    <scope>IDENTIFICATION</scope>
    <source>
        <tissue evidence="10">Blood</tissue>
    </source>
</reference>
<protein>
    <submittedName>
        <fullName evidence="10">Zinc finger protein ZFP2-like isoform X2</fullName>
    </submittedName>
</protein>
<keyword evidence="5" id="KW-0862">Zinc</keyword>